<comment type="caution">
    <text evidence="6">The sequence shown here is derived from an EMBL/GenBank/DDBJ whole genome shotgun (WGS) entry which is preliminary data.</text>
</comment>
<dbReference type="GO" id="GO:0005509">
    <property type="term" value="F:calcium ion binding"/>
    <property type="evidence" value="ECO:0007669"/>
    <property type="project" value="InterPro"/>
</dbReference>
<dbReference type="Proteomes" id="UP001219934">
    <property type="component" value="Unassembled WGS sequence"/>
</dbReference>
<dbReference type="GO" id="GO:0006644">
    <property type="term" value="P:phospholipid metabolic process"/>
    <property type="evidence" value="ECO:0007669"/>
    <property type="project" value="InterPro"/>
</dbReference>
<dbReference type="InterPro" id="IPR036444">
    <property type="entry name" value="PLipase_A2_dom_sf"/>
</dbReference>
<feature type="domain" description="Phospholipase A2-like central" evidence="5">
    <location>
        <begin position="9"/>
        <end position="66"/>
    </location>
</feature>
<dbReference type="GO" id="GO:0050482">
    <property type="term" value="P:arachidonate secretion"/>
    <property type="evidence" value="ECO:0007669"/>
    <property type="project" value="InterPro"/>
</dbReference>
<evidence type="ECO:0000313" key="7">
    <source>
        <dbReference type="Proteomes" id="UP001219934"/>
    </source>
</evidence>
<evidence type="ECO:0000259" key="5">
    <source>
        <dbReference type="Pfam" id="PF00068"/>
    </source>
</evidence>
<evidence type="ECO:0000256" key="1">
    <source>
        <dbReference type="ARBA" id="ARBA00004613"/>
    </source>
</evidence>
<dbReference type="InterPro" id="IPR033112">
    <property type="entry name" value="PLA2_Asp_AS"/>
</dbReference>
<sequence>MPGNKVLKHHVVLEFIARSRYIDNPYTELYSSSCDNKKVSCGSDNNECEMFICECDRKAAECFGRTPWLPENA</sequence>
<keyword evidence="2" id="KW-0964">Secreted</keyword>
<dbReference type="GO" id="GO:0016042">
    <property type="term" value="P:lipid catabolic process"/>
    <property type="evidence" value="ECO:0007669"/>
    <property type="project" value="InterPro"/>
</dbReference>
<evidence type="ECO:0000256" key="3">
    <source>
        <dbReference type="ARBA" id="ARBA00023157"/>
    </source>
</evidence>
<comment type="subcellular location">
    <subcellularLocation>
        <location evidence="1">Secreted</location>
    </subcellularLocation>
</comment>
<organism evidence="6 7">
    <name type="scientific">Pogonophryne albipinna</name>
    <dbReference type="NCBI Taxonomy" id="1090488"/>
    <lineage>
        <taxon>Eukaryota</taxon>
        <taxon>Metazoa</taxon>
        <taxon>Chordata</taxon>
        <taxon>Craniata</taxon>
        <taxon>Vertebrata</taxon>
        <taxon>Euteleostomi</taxon>
        <taxon>Actinopterygii</taxon>
        <taxon>Neopterygii</taxon>
        <taxon>Teleostei</taxon>
        <taxon>Neoteleostei</taxon>
        <taxon>Acanthomorphata</taxon>
        <taxon>Eupercaria</taxon>
        <taxon>Perciformes</taxon>
        <taxon>Notothenioidei</taxon>
        <taxon>Pogonophryne</taxon>
    </lineage>
</organism>
<protein>
    <recommendedName>
        <fullName evidence="5">Phospholipase A2-like central domain-containing protein</fullName>
    </recommendedName>
</protein>
<feature type="disulfide bond" evidence="4">
    <location>
        <begin position="41"/>
        <end position="53"/>
    </location>
</feature>
<gene>
    <name evidence="6" type="ORF">JOQ06_008449</name>
</gene>
<evidence type="ECO:0000313" key="6">
    <source>
        <dbReference type="EMBL" id="KAJ4926268.1"/>
    </source>
</evidence>
<dbReference type="Pfam" id="PF00068">
    <property type="entry name" value="Phospholip_A2_1"/>
    <property type="match status" value="1"/>
</dbReference>
<evidence type="ECO:0000256" key="4">
    <source>
        <dbReference type="PIRSR" id="PIRSR601211-3"/>
    </source>
</evidence>
<keyword evidence="3 4" id="KW-1015">Disulfide bond</keyword>
<dbReference type="InterPro" id="IPR016090">
    <property type="entry name" value="PLA2-like_dom"/>
</dbReference>
<dbReference type="PRINTS" id="PR00389">
    <property type="entry name" value="PHPHLIPASEA2"/>
</dbReference>
<dbReference type="InterPro" id="IPR001211">
    <property type="entry name" value="PLA2"/>
</dbReference>
<dbReference type="GO" id="GO:0004623">
    <property type="term" value="F:phospholipase A2 activity"/>
    <property type="evidence" value="ECO:0007669"/>
    <property type="project" value="InterPro"/>
</dbReference>
<dbReference type="SUPFAM" id="SSF48619">
    <property type="entry name" value="Phospholipase A2, PLA2"/>
    <property type="match status" value="1"/>
</dbReference>
<dbReference type="AlphaFoldDB" id="A0AAD6AJI9"/>
<reference evidence="6" key="1">
    <citation type="submission" date="2022-11" db="EMBL/GenBank/DDBJ databases">
        <title>Chromosome-level genome of Pogonophryne albipinna.</title>
        <authorList>
            <person name="Jo E."/>
        </authorList>
    </citation>
    <scope>NUCLEOTIDE SEQUENCE</scope>
    <source>
        <strain evidence="6">SGF0006</strain>
        <tissue evidence="6">Muscle</tissue>
    </source>
</reference>
<dbReference type="Gene3D" id="1.20.90.10">
    <property type="entry name" value="Phospholipase A2 domain"/>
    <property type="match status" value="1"/>
</dbReference>
<dbReference type="EMBL" id="JAPTMU010000020">
    <property type="protein sequence ID" value="KAJ4926268.1"/>
    <property type="molecule type" value="Genomic_DNA"/>
</dbReference>
<dbReference type="PROSITE" id="PS00119">
    <property type="entry name" value="PA2_ASP"/>
    <property type="match status" value="1"/>
</dbReference>
<dbReference type="GO" id="GO:0005576">
    <property type="term" value="C:extracellular region"/>
    <property type="evidence" value="ECO:0007669"/>
    <property type="project" value="UniProtKB-SubCell"/>
</dbReference>
<proteinExistence type="predicted"/>
<evidence type="ECO:0000256" key="2">
    <source>
        <dbReference type="ARBA" id="ARBA00022525"/>
    </source>
</evidence>
<accession>A0AAD6AJI9</accession>
<name>A0AAD6AJI9_9TELE</name>
<keyword evidence="7" id="KW-1185">Reference proteome</keyword>